<evidence type="ECO:0000313" key="2">
    <source>
        <dbReference type="EMBL" id="MEB4796910.1"/>
    </source>
</evidence>
<keyword evidence="1" id="KW-1133">Transmembrane helix</keyword>
<feature type="transmembrane region" description="Helical" evidence="1">
    <location>
        <begin position="6"/>
        <end position="25"/>
    </location>
</feature>
<evidence type="ECO:0000256" key="1">
    <source>
        <dbReference type="SAM" id="Phobius"/>
    </source>
</evidence>
<keyword evidence="3" id="KW-1185">Reference proteome</keyword>
<comment type="caution">
    <text evidence="2">The sequence shown here is derived from an EMBL/GenBank/DDBJ whole genome shotgun (WGS) entry which is preliminary data.</text>
</comment>
<reference evidence="2 3" key="1">
    <citation type="submission" date="2023-03" db="EMBL/GenBank/DDBJ databases">
        <title>Bacillus Genome Sequencing.</title>
        <authorList>
            <person name="Dunlap C."/>
        </authorList>
    </citation>
    <scope>NUCLEOTIDE SEQUENCE [LARGE SCALE GENOMIC DNA]</scope>
    <source>
        <strain evidence="2 3">NRS-1351</strain>
    </source>
</reference>
<keyword evidence="1" id="KW-0472">Membrane</keyword>
<dbReference type="RefSeq" id="WP_127455148.1">
    <property type="nucleotide sequence ID" value="NZ_JAROBY010000041.1"/>
</dbReference>
<dbReference type="EMBL" id="JAROBY010000041">
    <property type="protein sequence ID" value="MEB4796910.1"/>
    <property type="molecule type" value="Genomic_DNA"/>
</dbReference>
<proteinExistence type="predicted"/>
<keyword evidence="1" id="KW-0812">Transmembrane</keyword>
<evidence type="ECO:0000313" key="3">
    <source>
        <dbReference type="Proteomes" id="UP001355653"/>
    </source>
</evidence>
<accession>A0ABU6DHR8</accession>
<protein>
    <recommendedName>
        <fullName evidence="4">SHOCT domain-containing protein</fullName>
    </recommendedName>
</protein>
<evidence type="ECO:0008006" key="4">
    <source>
        <dbReference type="Google" id="ProtNLM"/>
    </source>
</evidence>
<name>A0ABU6DHR8_9BACL</name>
<organism evidence="2 3">
    <name type="scientific">Paenibacillus chondroitinus</name>
    <dbReference type="NCBI Taxonomy" id="59842"/>
    <lineage>
        <taxon>Bacteria</taxon>
        <taxon>Bacillati</taxon>
        <taxon>Bacillota</taxon>
        <taxon>Bacilli</taxon>
        <taxon>Bacillales</taxon>
        <taxon>Paenibacillaceae</taxon>
        <taxon>Paenibacillus</taxon>
    </lineage>
</organism>
<dbReference type="Proteomes" id="UP001355653">
    <property type="component" value="Unassembled WGS sequence"/>
</dbReference>
<sequence length="63" mass="7290">MMIFGILFFLLIVGAVIFGIIMLFAKAFNKKEDPALHVLKDRFARGEINEEELRHKSNLLKNK</sequence>
<gene>
    <name evidence="2" type="ORF">P5G65_23705</name>
</gene>